<protein>
    <submittedName>
        <fullName evidence="2">Uncharacterized protein</fullName>
    </submittedName>
</protein>
<reference evidence="2 3" key="1">
    <citation type="submission" date="2014-06" db="EMBL/GenBank/DDBJ databases">
        <title>Evolutionary Origins and Diversification of the Mycorrhizal Mutualists.</title>
        <authorList>
            <consortium name="DOE Joint Genome Institute"/>
            <consortium name="Mycorrhizal Genomics Consortium"/>
            <person name="Kohler A."/>
            <person name="Kuo A."/>
            <person name="Nagy L.G."/>
            <person name="Floudas D."/>
            <person name="Copeland A."/>
            <person name="Barry K.W."/>
            <person name="Cichocki N."/>
            <person name="Veneault-Fourrey C."/>
            <person name="LaButti K."/>
            <person name="Lindquist E.A."/>
            <person name="Lipzen A."/>
            <person name="Lundell T."/>
            <person name="Morin E."/>
            <person name="Murat C."/>
            <person name="Riley R."/>
            <person name="Ohm R."/>
            <person name="Sun H."/>
            <person name="Tunlid A."/>
            <person name="Henrissat B."/>
            <person name="Grigoriev I.V."/>
            <person name="Hibbett D.S."/>
            <person name="Martin F."/>
        </authorList>
    </citation>
    <scope>NUCLEOTIDE SEQUENCE [LARGE SCALE GENOMIC DNA]</scope>
    <source>
        <strain evidence="2 3">SS14</strain>
    </source>
</reference>
<name>A0A0C9TGD7_SPHS4</name>
<proteinExistence type="predicted"/>
<dbReference type="EMBL" id="KN837305">
    <property type="protein sequence ID" value="KIJ28473.1"/>
    <property type="molecule type" value="Genomic_DNA"/>
</dbReference>
<keyword evidence="3" id="KW-1185">Reference proteome</keyword>
<dbReference type="HOGENOM" id="CLU_2074621_0_0_1"/>
<feature type="compositionally biased region" description="Polar residues" evidence="1">
    <location>
        <begin position="1"/>
        <end position="12"/>
    </location>
</feature>
<accession>A0A0C9TGD7</accession>
<feature type="region of interest" description="Disordered" evidence="1">
    <location>
        <begin position="1"/>
        <end position="26"/>
    </location>
</feature>
<organism evidence="2 3">
    <name type="scientific">Sphaerobolus stellatus (strain SS14)</name>
    <dbReference type="NCBI Taxonomy" id="990650"/>
    <lineage>
        <taxon>Eukaryota</taxon>
        <taxon>Fungi</taxon>
        <taxon>Dikarya</taxon>
        <taxon>Basidiomycota</taxon>
        <taxon>Agaricomycotina</taxon>
        <taxon>Agaricomycetes</taxon>
        <taxon>Phallomycetidae</taxon>
        <taxon>Geastrales</taxon>
        <taxon>Sphaerobolaceae</taxon>
        <taxon>Sphaerobolus</taxon>
    </lineage>
</organism>
<evidence type="ECO:0000313" key="3">
    <source>
        <dbReference type="Proteomes" id="UP000054279"/>
    </source>
</evidence>
<sequence>MSQKTGTTTSGLQAPVPKRRNIPDPGDPIAILASKGINRDNYTDPAALATVMEQWGDFRTTGGGKTLNLTVAMASELQAVAKLMREHARTYKYADKSENATKSDLQNAIQEIKDSISR</sequence>
<gene>
    <name evidence="2" type="ORF">M422DRAFT_270248</name>
</gene>
<dbReference type="Proteomes" id="UP000054279">
    <property type="component" value="Unassembled WGS sequence"/>
</dbReference>
<dbReference type="OrthoDB" id="3264593at2759"/>
<evidence type="ECO:0000313" key="2">
    <source>
        <dbReference type="EMBL" id="KIJ28473.1"/>
    </source>
</evidence>
<evidence type="ECO:0000256" key="1">
    <source>
        <dbReference type="SAM" id="MobiDB-lite"/>
    </source>
</evidence>
<dbReference type="AlphaFoldDB" id="A0A0C9TGD7"/>